<comment type="caution">
    <text evidence="1">The sequence shown here is derived from an EMBL/GenBank/DDBJ whole genome shotgun (WGS) entry which is preliminary data.</text>
</comment>
<keyword evidence="2" id="KW-1185">Reference proteome</keyword>
<dbReference type="Proteomes" id="UP001374599">
    <property type="component" value="Unassembled WGS sequence"/>
</dbReference>
<gene>
    <name evidence="1" type="ORF">AN2V17_41420</name>
</gene>
<sequence>MKKPISIAVIDDGINRNMIANDIRSSIMITNDLDIVPYQITDKEKLTHGTICASIIESYFHNAVFSSVRILSDRMRGSINQLVKSLEWCMLNDIDVVNISLGSHYSKDKDILKKVINQVTEKGLIIVCASDNNDYLTFPASFSNVIGVKRDSRNILWNNEYSINKNIIDGIEFTAYSRHKLSIKGNYICSDSNSFAAPFITAKVCELMSKHSSWNIDTIKYELIRGANNYENYKGFIYPRPDWIEKALICYVNHKIHISYEFLAINLYDEIVISNDILVEELNTAVSTILSDCDNSFDSIILISDDSIGIKEKDVCFMASKYNKNVVFLYGNSCLENGPIGKYNLSNIKMWNNYFKLNSLLDMEISNRYINESVVTIILPKELCLEDLIPLYSKFIDDDYNPYFCTDNVLGTLYDIEYIPPDLGNDKILKYMSYVLDKSGYDIAIIVNSIEYYIDDNILESDIRITIFQEEKNYIVDYNIDNSSHIRKEYPCCDFIDDMYDTIIDILG</sequence>
<protein>
    <submittedName>
        <fullName evidence="1">Uncharacterized protein</fullName>
    </submittedName>
</protein>
<reference evidence="1" key="1">
    <citation type="submission" date="2023-09" db="EMBL/GenBank/DDBJ databases">
        <title>Vallitalea sediminicola and Vallitalea maricola sp. nov., anaerobic bacteria isolated from marine sediment.</title>
        <authorList>
            <person name="Hirano S."/>
            <person name="Maeda A."/>
            <person name="Terahara T."/>
            <person name="Mori K."/>
            <person name="Hamada M."/>
            <person name="Matsumoto R."/>
            <person name="Kobayashi T."/>
        </authorList>
    </citation>
    <scope>NUCLEOTIDE SEQUENCE</scope>
    <source>
        <strain evidence="1">AN17-2</strain>
    </source>
</reference>
<proteinExistence type="predicted"/>
<organism evidence="1 2">
    <name type="scientific">Vallitalea maricola</name>
    <dbReference type="NCBI Taxonomy" id="3074433"/>
    <lineage>
        <taxon>Bacteria</taxon>
        <taxon>Bacillati</taxon>
        <taxon>Bacillota</taxon>
        <taxon>Clostridia</taxon>
        <taxon>Lachnospirales</taxon>
        <taxon>Vallitaleaceae</taxon>
        <taxon>Vallitalea</taxon>
    </lineage>
</organism>
<evidence type="ECO:0000313" key="2">
    <source>
        <dbReference type="Proteomes" id="UP001374599"/>
    </source>
</evidence>
<dbReference type="EMBL" id="BTPU01000086">
    <property type="protein sequence ID" value="GMQ64902.1"/>
    <property type="molecule type" value="Genomic_DNA"/>
</dbReference>
<accession>A0ACB5UPI5</accession>
<evidence type="ECO:0000313" key="1">
    <source>
        <dbReference type="EMBL" id="GMQ64902.1"/>
    </source>
</evidence>
<name>A0ACB5UPI5_9FIRM</name>